<evidence type="ECO:0000256" key="1">
    <source>
        <dbReference type="SAM" id="Phobius"/>
    </source>
</evidence>
<proteinExistence type="predicted"/>
<evidence type="ECO:0000313" key="3">
    <source>
        <dbReference type="Proteomes" id="UP000283727"/>
    </source>
</evidence>
<evidence type="ECO:0000313" key="2">
    <source>
        <dbReference type="EMBL" id="RHJ22058.1"/>
    </source>
</evidence>
<dbReference type="EMBL" id="QRLR01000006">
    <property type="protein sequence ID" value="RHJ22058.1"/>
    <property type="molecule type" value="Genomic_DNA"/>
</dbReference>
<dbReference type="AlphaFoldDB" id="A0A415C2V4"/>
<comment type="caution">
    <text evidence="2">The sequence shown here is derived from an EMBL/GenBank/DDBJ whole genome shotgun (WGS) entry which is preliminary data.</text>
</comment>
<dbReference type="RefSeq" id="WP_117658442.1">
    <property type="nucleotide sequence ID" value="NZ_JAQECX010000005.1"/>
</dbReference>
<keyword evidence="1" id="KW-0472">Membrane</keyword>
<feature type="transmembrane region" description="Helical" evidence="1">
    <location>
        <begin position="95"/>
        <end position="120"/>
    </location>
</feature>
<reference evidence="2 3" key="1">
    <citation type="submission" date="2018-08" db="EMBL/GenBank/DDBJ databases">
        <title>A genome reference for cultivated species of the human gut microbiota.</title>
        <authorList>
            <person name="Zou Y."/>
            <person name="Xue W."/>
            <person name="Luo G."/>
        </authorList>
    </citation>
    <scope>NUCLEOTIDE SEQUENCE [LARGE SCALE GENOMIC DNA]</scope>
    <source>
        <strain evidence="2 3">AM12-10</strain>
    </source>
</reference>
<protein>
    <submittedName>
        <fullName evidence="2">Uncharacterized protein</fullName>
    </submittedName>
</protein>
<feature type="transmembrane region" description="Helical" evidence="1">
    <location>
        <begin position="21"/>
        <end position="41"/>
    </location>
</feature>
<sequence>MTELLQSQASLLSLMMRNLSSLPVSVLLGLSVPAVLLWAWVRLTHAPLITPPCEPRVLSVNGSPEEIEYARRQDGENAKRYQDLREAWYVRQRLVLGYCAVLLPLAALAVDMLLSVCPFIQG</sequence>
<gene>
    <name evidence="2" type="ORF">DW137_09530</name>
</gene>
<keyword evidence="1" id="KW-0812">Transmembrane</keyword>
<keyword evidence="1" id="KW-1133">Transmembrane helix</keyword>
<dbReference type="Proteomes" id="UP000283727">
    <property type="component" value="Unassembled WGS sequence"/>
</dbReference>
<accession>A0A415C2V4</accession>
<name>A0A415C2V4_BIFBI</name>
<organism evidence="2 3">
    <name type="scientific">Bifidobacterium bifidum</name>
    <dbReference type="NCBI Taxonomy" id="1681"/>
    <lineage>
        <taxon>Bacteria</taxon>
        <taxon>Bacillati</taxon>
        <taxon>Actinomycetota</taxon>
        <taxon>Actinomycetes</taxon>
        <taxon>Bifidobacteriales</taxon>
        <taxon>Bifidobacteriaceae</taxon>
        <taxon>Bifidobacterium</taxon>
    </lineage>
</organism>